<keyword evidence="1" id="KW-0472">Membrane</keyword>
<dbReference type="Proteomes" id="UP000696485">
    <property type="component" value="Unassembled WGS sequence"/>
</dbReference>
<evidence type="ECO:0000313" key="3">
    <source>
        <dbReference type="Proteomes" id="UP000696485"/>
    </source>
</evidence>
<sequence>MAFDIREEDEERHYDDEFAEYEDVKQPERPKFYRRKRFWMFCIPNAIIAIIIAVVLALYVIMPKIAQGLMNKSTINFSAI</sequence>
<feature type="non-terminal residue" evidence="2">
    <location>
        <position position="80"/>
    </location>
</feature>
<protein>
    <submittedName>
        <fullName evidence="2">Uncharacterized protein</fullName>
    </submittedName>
</protein>
<keyword evidence="3" id="KW-1185">Reference proteome</keyword>
<evidence type="ECO:0000313" key="2">
    <source>
        <dbReference type="EMBL" id="KAF9322315.1"/>
    </source>
</evidence>
<evidence type="ECO:0000256" key="1">
    <source>
        <dbReference type="SAM" id="Phobius"/>
    </source>
</evidence>
<proteinExistence type="predicted"/>
<organism evidence="2 3">
    <name type="scientific">Podila minutissima</name>
    <dbReference type="NCBI Taxonomy" id="64525"/>
    <lineage>
        <taxon>Eukaryota</taxon>
        <taxon>Fungi</taxon>
        <taxon>Fungi incertae sedis</taxon>
        <taxon>Mucoromycota</taxon>
        <taxon>Mortierellomycotina</taxon>
        <taxon>Mortierellomycetes</taxon>
        <taxon>Mortierellales</taxon>
        <taxon>Mortierellaceae</taxon>
        <taxon>Podila</taxon>
    </lineage>
</organism>
<dbReference type="EMBL" id="JAAAUY010001573">
    <property type="protein sequence ID" value="KAF9322315.1"/>
    <property type="molecule type" value="Genomic_DNA"/>
</dbReference>
<keyword evidence="1" id="KW-0812">Transmembrane</keyword>
<gene>
    <name evidence="2" type="ORF">BG006_002446</name>
</gene>
<dbReference type="AlphaFoldDB" id="A0A9P5VGQ5"/>
<accession>A0A9P5VGQ5</accession>
<feature type="transmembrane region" description="Helical" evidence="1">
    <location>
        <begin position="38"/>
        <end position="62"/>
    </location>
</feature>
<keyword evidence="1" id="KW-1133">Transmembrane helix</keyword>
<reference evidence="2" key="1">
    <citation type="journal article" date="2020" name="Fungal Divers.">
        <title>Resolving the Mortierellaceae phylogeny through synthesis of multi-gene phylogenetics and phylogenomics.</title>
        <authorList>
            <person name="Vandepol N."/>
            <person name="Liber J."/>
            <person name="Desiro A."/>
            <person name="Na H."/>
            <person name="Kennedy M."/>
            <person name="Barry K."/>
            <person name="Grigoriev I.V."/>
            <person name="Miller A.N."/>
            <person name="O'Donnell K."/>
            <person name="Stajich J.E."/>
            <person name="Bonito G."/>
        </authorList>
    </citation>
    <scope>NUCLEOTIDE SEQUENCE</scope>
    <source>
        <strain evidence="2">NVP1</strain>
    </source>
</reference>
<name>A0A9P5VGQ5_9FUNG</name>
<comment type="caution">
    <text evidence="2">The sequence shown here is derived from an EMBL/GenBank/DDBJ whole genome shotgun (WGS) entry which is preliminary data.</text>
</comment>